<dbReference type="EMBL" id="MU151057">
    <property type="protein sequence ID" value="KAF9453977.1"/>
    <property type="molecule type" value="Genomic_DNA"/>
</dbReference>
<keyword evidence="2" id="KW-1185">Reference proteome</keyword>
<dbReference type="AlphaFoldDB" id="A0A9P5XM13"/>
<gene>
    <name evidence="1" type="ORF">P691DRAFT_693593</name>
</gene>
<organism evidence="1 2">
    <name type="scientific">Macrolepiota fuliginosa MF-IS2</name>
    <dbReference type="NCBI Taxonomy" id="1400762"/>
    <lineage>
        <taxon>Eukaryota</taxon>
        <taxon>Fungi</taxon>
        <taxon>Dikarya</taxon>
        <taxon>Basidiomycota</taxon>
        <taxon>Agaricomycotina</taxon>
        <taxon>Agaricomycetes</taxon>
        <taxon>Agaricomycetidae</taxon>
        <taxon>Agaricales</taxon>
        <taxon>Agaricineae</taxon>
        <taxon>Agaricaceae</taxon>
        <taxon>Macrolepiota</taxon>
    </lineage>
</organism>
<comment type="caution">
    <text evidence="1">The sequence shown here is derived from an EMBL/GenBank/DDBJ whole genome shotgun (WGS) entry which is preliminary data.</text>
</comment>
<reference evidence="1" key="1">
    <citation type="submission" date="2020-11" db="EMBL/GenBank/DDBJ databases">
        <authorList>
            <consortium name="DOE Joint Genome Institute"/>
            <person name="Ahrendt S."/>
            <person name="Riley R."/>
            <person name="Andreopoulos W."/>
            <person name="Labutti K."/>
            <person name="Pangilinan J."/>
            <person name="Ruiz-Duenas F.J."/>
            <person name="Barrasa J.M."/>
            <person name="Sanchez-Garcia M."/>
            <person name="Camarero S."/>
            <person name="Miyauchi S."/>
            <person name="Serrano A."/>
            <person name="Linde D."/>
            <person name="Babiker R."/>
            <person name="Drula E."/>
            <person name="Ayuso-Fernandez I."/>
            <person name="Pacheco R."/>
            <person name="Padilla G."/>
            <person name="Ferreira P."/>
            <person name="Barriuso J."/>
            <person name="Kellner H."/>
            <person name="Castanera R."/>
            <person name="Alfaro M."/>
            <person name="Ramirez L."/>
            <person name="Pisabarro A.G."/>
            <person name="Kuo A."/>
            <person name="Tritt A."/>
            <person name="Lipzen A."/>
            <person name="He G."/>
            <person name="Yan M."/>
            <person name="Ng V."/>
            <person name="Cullen D."/>
            <person name="Martin F."/>
            <person name="Rosso M.-N."/>
            <person name="Henrissat B."/>
            <person name="Hibbett D."/>
            <person name="Martinez A.T."/>
            <person name="Grigoriev I.V."/>
        </authorList>
    </citation>
    <scope>NUCLEOTIDE SEQUENCE</scope>
    <source>
        <strain evidence="1">MF-IS2</strain>
    </source>
</reference>
<name>A0A9P5XM13_9AGAR</name>
<protein>
    <submittedName>
        <fullName evidence="1">Uncharacterized protein</fullName>
    </submittedName>
</protein>
<accession>A0A9P5XM13</accession>
<dbReference type="Proteomes" id="UP000807342">
    <property type="component" value="Unassembled WGS sequence"/>
</dbReference>
<evidence type="ECO:0000313" key="1">
    <source>
        <dbReference type="EMBL" id="KAF9453977.1"/>
    </source>
</evidence>
<evidence type="ECO:0000313" key="2">
    <source>
        <dbReference type="Proteomes" id="UP000807342"/>
    </source>
</evidence>
<proteinExistence type="predicted"/>
<dbReference type="OrthoDB" id="3020812at2759"/>
<sequence>MSFSLSDTLYAVRDPQDESITQPLVDSKTGVRTHNSHWLAASQKAHVVILNKGPRPAPAWTFDGGSGNWSFARDILQELNGPRERSLSANVITAALHAVYQVYLPELIRSMNALQQDTRSSKLFLGSWYQQATCTNAGLSSVLRTTRLIWESDVKKNQRQIDPWTLYYNTQIYIIDRVLPTILPYFNVTFIPMTIPLVPDNHGLEGLERMDRRKDCLRPNTSHPVGEAIQMALMKSLLYLFQNQ</sequence>